<dbReference type="PANTHER" id="PTHR43433:SF5">
    <property type="entry name" value="AB HYDROLASE-1 DOMAIN-CONTAINING PROTEIN"/>
    <property type="match status" value="1"/>
</dbReference>
<dbReference type="GO" id="GO:0004806">
    <property type="term" value="F:triacylglycerol lipase activity"/>
    <property type="evidence" value="ECO:0007669"/>
    <property type="project" value="TreeGrafter"/>
</dbReference>
<name>A0A8J3NSM7_9ACTN</name>
<comment type="caution">
    <text evidence="2">The sequence shown here is derived from an EMBL/GenBank/DDBJ whole genome shotgun (WGS) entry which is preliminary data.</text>
</comment>
<dbReference type="Pfam" id="PF12697">
    <property type="entry name" value="Abhydrolase_6"/>
    <property type="match status" value="1"/>
</dbReference>
<feature type="domain" description="AB hydrolase-1" evidence="1">
    <location>
        <begin position="29"/>
        <end position="255"/>
    </location>
</feature>
<proteinExistence type="predicted"/>
<protein>
    <submittedName>
        <fullName evidence="2">Alpha/beta hydrolase</fullName>
    </submittedName>
</protein>
<dbReference type="Gene3D" id="3.40.50.1820">
    <property type="entry name" value="alpha/beta hydrolase"/>
    <property type="match status" value="1"/>
</dbReference>
<evidence type="ECO:0000313" key="3">
    <source>
        <dbReference type="Proteomes" id="UP000619293"/>
    </source>
</evidence>
<dbReference type="InterPro" id="IPR029058">
    <property type="entry name" value="AB_hydrolase_fold"/>
</dbReference>
<evidence type="ECO:0000313" key="2">
    <source>
        <dbReference type="EMBL" id="GIF89405.1"/>
    </source>
</evidence>
<gene>
    <name evidence="2" type="ORF">Cch02nite_28490</name>
</gene>
<organism evidence="2 3">
    <name type="scientific">Catellatospora chokoriensis</name>
    <dbReference type="NCBI Taxonomy" id="310353"/>
    <lineage>
        <taxon>Bacteria</taxon>
        <taxon>Bacillati</taxon>
        <taxon>Actinomycetota</taxon>
        <taxon>Actinomycetes</taxon>
        <taxon>Micromonosporales</taxon>
        <taxon>Micromonosporaceae</taxon>
        <taxon>Catellatospora</taxon>
    </lineage>
</organism>
<evidence type="ECO:0000259" key="1">
    <source>
        <dbReference type="Pfam" id="PF12697"/>
    </source>
</evidence>
<dbReference type="InterPro" id="IPR000073">
    <property type="entry name" value="AB_hydrolase_1"/>
</dbReference>
<dbReference type="RefSeq" id="WP_191839222.1">
    <property type="nucleotide sequence ID" value="NZ_BAAALB010000006.1"/>
</dbReference>
<dbReference type="InterPro" id="IPR050471">
    <property type="entry name" value="AB_hydrolase"/>
</dbReference>
<dbReference type="EMBL" id="BONG01000015">
    <property type="protein sequence ID" value="GIF89405.1"/>
    <property type="molecule type" value="Genomic_DNA"/>
</dbReference>
<sequence>MNTVVSADGTAIAYSKVGHGPAVILVDGAMCFRAMGPAEPLAKLLADSYTVYTYDRRGRGGSGDTAPYAVEREVEDLDALIKEAGGSAYLYGISSGAVLACDAAARLGGVRKLAVYEPPFVVDGTHEARPADYLDKMDAMIAQDRRGDAVTTFMKTVGVPGVVVAIMKLTPNFKKLKAVAHTLPYDFRVLGDTGRGQPLNAARWAGAQLPALVMDGGKSPVYMRNGAKALSQALPSAGYRTLPGQTHLLKPEAVAPVLKEFFVG</sequence>
<keyword evidence="2" id="KW-0378">Hydrolase</keyword>
<dbReference type="Proteomes" id="UP000619293">
    <property type="component" value="Unassembled WGS sequence"/>
</dbReference>
<dbReference type="PANTHER" id="PTHR43433">
    <property type="entry name" value="HYDROLASE, ALPHA/BETA FOLD FAMILY PROTEIN"/>
    <property type="match status" value="1"/>
</dbReference>
<keyword evidence="3" id="KW-1185">Reference proteome</keyword>
<dbReference type="AlphaFoldDB" id="A0A8J3NSM7"/>
<dbReference type="SUPFAM" id="SSF53474">
    <property type="entry name" value="alpha/beta-Hydrolases"/>
    <property type="match status" value="1"/>
</dbReference>
<reference evidence="2 3" key="1">
    <citation type="submission" date="2021-01" db="EMBL/GenBank/DDBJ databases">
        <title>Whole genome shotgun sequence of Catellatospora chokoriensis NBRC 107358.</title>
        <authorList>
            <person name="Komaki H."/>
            <person name="Tamura T."/>
        </authorList>
    </citation>
    <scope>NUCLEOTIDE SEQUENCE [LARGE SCALE GENOMIC DNA]</scope>
    <source>
        <strain evidence="2 3">NBRC 107358</strain>
    </source>
</reference>
<accession>A0A8J3NSM7</accession>
<dbReference type="GO" id="GO:0046503">
    <property type="term" value="P:glycerolipid catabolic process"/>
    <property type="evidence" value="ECO:0007669"/>
    <property type="project" value="TreeGrafter"/>
</dbReference>